<dbReference type="KEGG" id="nnv:QNH39_23510"/>
<name>A0AA95SBY6_9BACI</name>
<dbReference type="EMBL" id="CP126114">
    <property type="protein sequence ID" value="WHY85543.1"/>
    <property type="molecule type" value="Genomic_DNA"/>
</dbReference>
<protein>
    <submittedName>
        <fullName evidence="1">Uncharacterized protein</fullName>
    </submittedName>
</protein>
<evidence type="ECO:0000313" key="2">
    <source>
        <dbReference type="Proteomes" id="UP001178288"/>
    </source>
</evidence>
<keyword evidence="2" id="KW-1185">Reference proteome</keyword>
<evidence type="ECO:0000313" key="1">
    <source>
        <dbReference type="EMBL" id="WHY85543.1"/>
    </source>
</evidence>
<dbReference type="AlphaFoldDB" id="A0AA95SBY6"/>
<gene>
    <name evidence="1" type="ORF">QNH39_23510</name>
</gene>
<dbReference type="Proteomes" id="UP001178288">
    <property type="component" value="Chromosome"/>
</dbReference>
<organism evidence="1 2">
    <name type="scientific">Neobacillus novalis</name>
    <dbReference type="NCBI Taxonomy" id="220687"/>
    <lineage>
        <taxon>Bacteria</taxon>
        <taxon>Bacillati</taxon>
        <taxon>Bacillota</taxon>
        <taxon>Bacilli</taxon>
        <taxon>Bacillales</taxon>
        <taxon>Bacillaceae</taxon>
        <taxon>Neobacillus</taxon>
    </lineage>
</organism>
<accession>A0AA95SBY6</accession>
<proteinExistence type="predicted"/>
<reference evidence="1" key="1">
    <citation type="submission" date="2023-05" db="EMBL/GenBank/DDBJ databases">
        <title>Comparative genomics of Bacillaceae isolates and their secondary metabolite potential.</title>
        <authorList>
            <person name="Song L."/>
            <person name="Nielsen L.J."/>
            <person name="Mohite O."/>
            <person name="Xu X."/>
            <person name="Weber T."/>
            <person name="Kovacs A.T."/>
        </authorList>
    </citation>
    <scope>NUCLEOTIDE SEQUENCE</scope>
    <source>
        <strain evidence="1">XLM17</strain>
    </source>
</reference>
<sequence length="47" mass="5454">MKKQTVFAGISREMTILVFMVSGTIKKQPLFLVAVDTLNFLNEYLWM</sequence>
<dbReference type="RefSeq" id="WP_156487457.1">
    <property type="nucleotide sequence ID" value="NZ_CP126114.1"/>
</dbReference>